<reference evidence="2" key="1">
    <citation type="journal article" date="2022" name="Int. J. Mol. Sci.">
        <title>Draft Genome of Tanacetum Coccineum: Genomic Comparison of Closely Related Tanacetum-Family Plants.</title>
        <authorList>
            <person name="Yamashiro T."/>
            <person name="Shiraishi A."/>
            <person name="Nakayama K."/>
            <person name="Satake H."/>
        </authorList>
    </citation>
    <scope>NUCLEOTIDE SEQUENCE</scope>
</reference>
<evidence type="ECO:0000313" key="3">
    <source>
        <dbReference type="Proteomes" id="UP001151760"/>
    </source>
</evidence>
<organism evidence="2 3">
    <name type="scientific">Tanacetum coccineum</name>
    <dbReference type="NCBI Taxonomy" id="301880"/>
    <lineage>
        <taxon>Eukaryota</taxon>
        <taxon>Viridiplantae</taxon>
        <taxon>Streptophyta</taxon>
        <taxon>Embryophyta</taxon>
        <taxon>Tracheophyta</taxon>
        <taxon>Spermatophyta</taxon>
        <taxon>Magnoliopsida</taxon>
        <taxon>eudicotyledons</taxon>
        <taxon>Gunneridae</taxon>
        <taxon>Pentapetalae</taxon>
        <taxon>asterids</taxon>
        <taxon>campanulids</taxon>
        <taxon>Asterales</taxon>
        <taxon>Asteraceae</taxon>
        <taxon>Asteroideae</taxon>
        <taxon>Anthemideae</taxon>
        <taxon>Anthemidinae</taxon>
        <taxon>Tanacetum</taxon>
    </lineage>
</organism>
<sequence>MDGVGLSKTRQTRSLFSCSAVYKVPTLSIELQPLVGFQQGSISIAALQGSSDRRPTRPPAFYFPLIPFPKAWSVPPHSTSVNFLQPKSRTEPLEAGTKNNENCTLFPPVVQSWEESKSVSTQSGEDQELYDPMSYQLRDWLLGCYWGGNPINVSQEGSDEVGDCRLLVLEIQIEECKLANCSISGKREPIHNRGEKLTKFLRRKETGSPRRGCSDSDGLEKRNTPVTDPFAGEGAERSPISLGNSLPF</sequence>
<proteinExistence type="predicted"/>
<dbReference type="Proteomes" id="UP001151760">
    <property type="component" value="Unassembled WGS sequence"/>
</dbReference>
<protein>
    <submittedName>
        <fullName evidence="2">Uncharacterized protein</fullName>
    </submittedName>
</protein>
<reference evidence="2" key="2">
    <citation type="submission" date="2022-01" db="EMBL/GenBank/DDBJ databases">
        <authorList>
            <person name="Yamashiro T."/>
            <person name="Shiraishi A."/>
            <person name="Satake H."/>
            <person name="Nakayama K."/>
        </authorList>
    </citation>
    <scope>NUCLEOTIDE SEQUENCE</scope>
</reference>
<dbReference type="EMBL" id="BQNB010017031">
    <property type="protein sequence ID" value="GJT58572.1"/>
    <property type="molecule type" value="Genomic_DNA"/>
</dbReference>
<evidence type="ECO:0000256" key="1">
    <source>
        <dbReference type="SAM" id="MobiDB-lite"/>
    </source>
</evidence>
<evidence type="ECO:0000313" key="2">
    <source>
        <dbReference type="EMBL" id="GJT58572.1"/>
    </source>
</evidence>
<gene>
    <name evidence="2" type="ORF">Tco_1002105</name>
</gene>
<feature type="compositionally biased region" description="Basic and acidic residues" evidence="1">
    <location>
        <begin position="204"/>
        <end position="223"/>
    </location>
</feature>
<keyword evidence="3" id="KW-1185">Reference proteome</keyword>
<comment type="caution">
    <text evidence="2">The sequence shown here is derived from an EMBL/GenBank/DDBJ whole genome shotgun (WGS) entry which is preliminary data.</text>
</comment>
<accession>A0ABQ5F767</accession>
<name>A0ABQ5F767_9ASTR</name>
<feature type="region of interest" description="Disordered" evidence="1">
    <location>
        <begin position="204"/>
        <end position="248"/>
    </location>
</feature>